<accession>S2KQ06</accession>
<feature type="region of interest" description="Disordered" evidence="4">
    <location>
        <begin position="138"/>
        <end position="164"/>
    </location>
</feature>
<sequence>MKHLVRRCQITGTAGLLALAAIFAMAEEADQALIERGRYLITISGCNDCHTPNYAFADGQVPEELWLTGDILGWYGAWGTTYAANLRLLANSLDEGQWVTMTRTLKTRPPMPWFNLNHMSEEDSRAMYHYIRSLGPAGESAPTYQPPGSEPASPYVAFPSMPSE</sequence>
<comment type="caution">
    <text evidence="7">The sequence shown here is derived from an EMBL/GenBank/DDBJ whole genome shotgun (WGS) entry which is preliminary data.</text>
</comment>
<dbReference type="InterPro" id="IPR036909">
    <property type="entry name" value="Cyt_c-like_dom_sf"/>
</dbReference>
<evidence type="ECO:0000256" key="1">
    <source>
        <dbReference type="ARBA" id="ARBA00022617"/>
    </source>
</evidence>
<dbReference type="Pfam" id="PF00034">
    <property type="entry name" value="Cytochrom_C"/>
    <property type="match status" value="1"/>
</dbReference>
<dbReference type="eggNOG" id="COG2010">
    <property type="taxonomic scope" value="Bacteria"/>
</dbReference>
<dbReference type="GO" id="GO:0009055">
    <property type="term" value="F:electron transfer activity"/>
    <property type="evidence" value="ECO:0007669"/>
    <property type="project" value="InterPro"/>
</dbReference>
<dbReference type="OrthoDB" id="9811281at2"/>
<gene>
    <name evidence="7" type="ORF">L861_01270</name>
</gene>
<evidence type="ECO:0000313" key="7">
    <source>
        <dbReference type="EMBL" id="EPC03960.1"/>
    </source>
</evidence>
<dbReference type="PATRIC" id="fig|1121939.11.peg.235"/>
<protein>
    <recommendedName>
        <fullName evidence="6">Cytochrome c domain-containing protein</fullName>
    </recommendedName>
</protein>
<keyword evidence="5" id="KW-0732">Signal</keyword>
<dbReference type="RefSeq" id="WP_016414694.1">
    <property type="nucleotide sequence ID" value="NZ_AUAB01000020.1"/>
</dbReference>
<keyword evidence="1" id="KW-0349">Heme</keyword>
<keyword evidence="2" id="KW-0479">Metal-binding</keyword>
<feature type="signal peptide" evidence="5">
    <location>
        <begin position="1"/>
        <end position="26"/>
    </location>
</feature>
<reference evidence="7 8" key="1">
    <citation type="journal article" date="2013" name="Genome Announc.">
        <title>Draft genome sequence of the moderately halophilic gammaproteobacterium Halomonas anticariensis FP35.</title>
        <authorList>
            <person name="Tahrioui A."/>
            <person name="Quesada E."/>
            <person name="Llamas I."/>
        </authorList>
    </citation>
    <scope>NUCLEOTIDE SEQUENCE [LARGE SCALE GENOMIC DNA]</scope>
    <source>
        <strain evidence="8">DSM 16096 / CECT 5854 / LMG 22089 / FP35</strain>
    </source>
</reference>
<evidence type="ECO:0000256" key="3">
    <source>
        <dbReference type="ARBA" id="ARBA00023004"/>
    </source>
</evidence>
<dbReference type="EMBL" id="ASTJ01000011">
    <property type="protein sequence ID" value="EPC03960.1"/>
    <property type="molecule type" value="Genomic_DNA"/>
</dbReference>
<dbReference type="Gene3D" id="1.10.760.10">
    <property type="entry name" value="Cytochrome c-like domain"/>
    <property type="match status" value="1"/>
</dbReference>
<evidence type="ECO:0000259" key="6">
    <source>
        <dbReference type="Pfam" id="PF00034"/>
    </source>
</evidence>
<evidence type="ECO:0000256" key="4">
    <source>
        <dbReference type="SAM" id="MobiDB-lite"/>
    </source>
</evidence>
<proteinExistence type="predicted"/>
<dbReference type="Proteomes" id="UP000014463">
    <property type="component" value="Unassembled WGS sequence"/>
</dbReference>
<dbReference type="GO" id="GO:0020037">
    <property type="term" value="F:heme binding"/>
    <property type="evidence" value="ECO:0007669"/>
    <property type="project" value="InterPro"/>
</dbReference>
<organism evidence="7 8">
    <name type="scientific">Litchfieldella anticariensis (strain DSM 16096 / CECT 5854 / CIP 108499 / LMG 22089 / FP35)</name>
    <name type="common">Halomonas anticariensis</name>
    <dbReference type="NCBI Taxonomy" id="1121939"/>
    <lineage>
        <taxon>Bacteria</taxon>
        <taxon>Pseudomonadati</taxon>
        <taxon>Pseudomonadota</taxon>
        <taxon>Gammaproteobacteria</taxon>
        <taxon>Oceanospirillales</taxon>
        <taxon>Halomonadaceae</taxon>
        <taxon>Litchfieldella</taxon>
    </lineage>
</organism>
<dbReference type="STRING" id="1121939.L861_01270"/>
<feature type="chain" id="PRO_5004498383" description="Cytochrome c domain-containing protein" evidence="5">
    <location>
        <begin position="27"/>
        <end position="164"/>
    </location>
</feature>
<dbReference type="InterPro" id="IPR009056">
    <property type="entry name" value="Cyt_c-like_dom"/>
</dbReference>
<keyword evidence="8" id="KW-1185">Reference proteome</keyword>
<evidence type="ECO:0000256" key="2">
    <source>
        <dbReference type="ARBA" id="ARBA00022723"/>
    </source>
</evidence>
<dbReference type="GO" id="GO:0046872">
    <property type="term" value="F:metal ion binding"/>
    <property type="evidence" value="ECO:0007669"/>
    <property type="project" value="UniProtKB-KW"/>
</dbReference>
<name>S2KQ06_LITA3</name>
<keyword evidence="3" id="KW-0408">Iron</keyword>
<dbReference type="AlphaFoldDB" id="S2KQ06"/>
<evidence type="ECO:0000256" key="5">
    <source>
        <dbReference type="SAM" id="SignalP"/>
    </source>
</evidence>
<dbReference type="SUPFAM" id="SSF46626">
    <property type="entry name" value="Cytochrome c"/>
    <property type="match status" value="1"/>
</dbReference>
<evidence type="ECO:0000313" key="8">
    <source>
        <dbReference type="Proteomes" id="UP000014463"/>
    </source>
</evidence>
<feature type="domain" description="Cytochrome c" evidence="6">
    <location>
        <begin position="35"/>
        <end position="134"/>
    </location>
</feature>